<dbReference type="EMBL" id="FNCN01000003">
    <property type="protein sequence ID" value="SDG31180.1"/>
    <property type="molecule type" value="Genomic_DNA"/>
</dbReference>
<keyword evidence="1" id="KW-0808">Transferase</keyword>
<accession>A0A1G7T997</accession>
<proteinExistence type="predicted"/>
<evidence type="ECO:0000259" key="3">
    <source>
        <dbReference type="PROSITE" id="PS51186"/>
    </source>
</evidence>
<keyword evidence="2" id="KW-0012">Acyltransferase</keyword>
<dbReference type="InterPro" id="IPR050832">
    <property type="entry name" value="Bact_Acetyltransf"/>
</dbReference>
<evidence type="ECO:0000313" key="5">
    <source>
        <dbReference type="Proteomes" id="UP000198923"/>
    </source>
</evidence>
<dbReference type="CDD" id="cd04301">
    <property type="entry name" value="NAT_SF"/>
    <property type="match status" value="1"/>
</dbReference>
<reference evidence="4 5" key="1">
    <citation type="submission" date="2016-10" db="EMBL/GenBank/DDBJ databases">
        <authorList>
            <person name="de Groot N.N."/>
        </authorList>
    </citation>
    <scope>NUCLEOTIDE SEQUENCE [LARGE SCALE GENOMIC DNA]</scope>
    <source>
        <strain evidence="4 5">CPCC 201354</strain>
    </source>
</reference>
<protein>
    <submittedName>
        <fullName evidence="4">FR47-like protein</fullName>
    </submittedName>
</protein>
<dbReference type="PROSITE" id="PS51186">
    <property type="entry name" value="GNAT"/>
    <property type="match status" value="1"/>
</dbReference>
<dbReference type="Gene3D" id="3.40.630.30">
    <property type="match status" value="1"/>
</dbReference>
<organism evidence="4 5">
    <name type="scientific">Sinosporangium album</name>
    <dbReference type="NCBI Taxonomy" id="504805"/>
    <lineage>
        <taxon>Bacteria</taxon>
        <taxon>Bacillati</taxon>
        <taxon>Actinomycetota</taxon>
        <taxon>Actinomycetes</taxon>
        <taxon>Streptosporangiales</taxon>
        <taxon>Streptosporangiaceae</taxon>
        <taxon>Sinosporangium</taxon>
    </lineage>
</organism>
<name>A0A1G7T997_9ACTN</name>
<dbReference type="Pfam" id="PF00583">
    <property type="entry name" value="Acetyltransf_1"/>
    <property type="match status" value="1"/>
</dbReference>
<dbReference type="PANTHER" id="PTHR43877">
    <property type="entry name" value="AMINOALKYLPHOSPHONATE N-ACETYLTRANSFERASE-RELATED-RELATED"/>
    <property type="match status" value="1"/>
</dbReference>
<dbReference type="AlphaFoldDB" id="A0A1G7T997"/>
<sequence length="271" mass="29726">MTWYLTPDITRFPESAETWLLHDTVRNTVVLTVLNGVRAGLWVEDPLLAWYERGGDVHGLACHTPPHNLLLPDLSLELVGSLAAELIDMNRKLPGVSGPLPAAEAFAAHWWRPERRRRAERLYRLGTLTGPTAPPVGRARTATADDLPTLVSWITDFEREAGIATPVDPTPAISRRLTRAELVWWETGDGRPAALAAASTPIAGMSRVGPVYTPPELRGHGYGSAVTDAVTRHALSRGAREVLLFTDLANPTSNRLYQRLGYEADLDYASI</sequence>
<dbReference type="InterPro" id="IPR016181">
    <property type="entry name" value="Acyl_CoA_acyltransferase"/>
</dbReference>
<dbReference type="OrthoDB" id="3174529at2"/>
<dbReference type="SUPFAM" id="SSF55729">
    <property type="entry name" value="Acyl-CoA N-acyltransferases (Nat)"/>
    <property type="match status" value="1"/>
</dbReference>
<gene>
    <name evidence="4" type="ORF">SAMN05421505_103141</name>
</gene>
<keyword evidence="5" id="KW-1185">Reference proteome</keyword>
<evidence type="ECO:0000256" key="1">
    <source>
        <dbReference type="ARBA" id="ARBA00022679"/>
    </source>
</evidence>
<evidence type="ECO:0000256" key="2">
    <source>
        <dbReference type="ARBA" id="ARBA00023315"/>
    </source>
</evidence>
<dbReference type="InterPro" id="IPR000182">
    <property type="entry name" value="GNAT_dom"/>
</dbReference>
<dbReference type="STRING" id="504805.SAMN05421505_103141"/>
<evidence type="ECO:0000313" key="4">
    <source>
        <dbReference type="EMBL" id="SDG31180.1"/>
    </source>
</evidence>
<dbReference type="GO" id="GO:0016747">
    <property type="term" value="F:acyltransferase activity, transferring groups other than amino-acyl groups"/>
    <property type="evidence" value="ECO:0007669"/>
    <property type="project" value="InterPro"/>
</dbReference>
<feature type="domain" description="N-acetyltransferase" evidence="3">
    <location>
        <begin position="137"/>
        <end position="271"/>
    </location>
</feature>
<dbReference type="Proteomes" id="UP000198923">
    <property type="component" value="Unassembled WGS sequence"/>
</dbReference>